<dbReference type="CDD" id="cd03495">
    <property type="entry name" value="SQR_TypeC_SdhD_like"/>
    <property type="match status" value="1"/>
</dbReference>
<dbReference type="SUPFAM" id="SSF81343">
    <property type="entry name" value="Fumarate reductase respiratory complex transmembrane subunits"/>
    <property type="match status" value="1"/>
</dbReference>
<keyword evidence="17" id="KW-1185">Reference proteome</keyword>
<dbReference type="Gene3D" id="1.20.1300.10">
    <property type="entry name" value="Fumarate reductase/succinate dehydrogenase, transmembrane subunit"/>
    <property type="match status" value="1"/>
</dbReference>
<keyword evidence="12" id="KW-0249">Electron transport</keyword>
<dbReference type="InterPro" id="IPR000701">
    <property type="entry name" value="SuccDH_FuR_B_TM-su"/>
</dbReference>
<gene>
    <name evidence="16" type="primary">sdhD</name>
    <name evidence="16" type="ORF">FNA67_20760</name>
</gene>
<evidence type="ECO:0000256" key="6">
    <source>
        <dbReference type="ARBA" id="ARBA00019425"/>
    </source>
</evidence>
<comment type="cofactor">
    <cofactor evidence="1">
        <name>heme</name>
        <dbReference type="ChEBI" id="CHEBI:30413"/>
    </cofactor>
</comment>
<dbReference type="Pfam" id="PF01127">
    <property type="entry name" value="Sdh_cyt"/>
    <property type="match status" value="1"/>
</dbReference>
<keyword evidence="8" id="KW-0816">Tricarboxylic acid cycle</keyword>
<comment type="function">
    <text evidence="2">Membrane-anchoring subunit of succinate dehydrogenase (SDH).</text>
</comment>
<dbReference type="GO" id="GO:0046872">
    <property type="term" value="F:metal ion binding"/>
    <property type="evidence" value="ECO:0007669"/>
    <property type="project" value="UniProtKB-KW"/>
</dbReference>
<evidence type="ECO:0000256" key="1">
    <source>
        <dbReference type="ARBA" id="ARBA00001971"/>
    </source>
</evidence>
<accession>A0A5B9DU48</accession>
<protein>
    <recommendedName>
        <fullName evidence="6">Succinate dehydrogenase hydrophobic membrane anchor subunit</fullName>
    </recommendedName>
</protein>
<evidence type="ECO:0000256" key="8">
    <source>
        <dbReference type="ARBA" id="ARBA00022532"/>
    </source>
</evidence>
<comment type="subunit">
    <text evidence="5">Part of an enzyme complex containing four subunits: a flavoprotein, an iron-sulfur protein, plus two membrane-anchoring proteins, SdhC and SdhD.</text>
</comment>
<keyword evidence="13" id="KW-1133">Transmembrane helix</keyword>
<dbReference type="InterPro" id="IPR014312">
    <property type="entry name" value="Succ_DH_anchor"/>
</dbReference>
<evidence type="ECO:0000313" key="16">
    <source>
        <dbReference type="EMBL" id="QEE22445.1"/>
    </source>
</evidence>
<evidence type="ECO:0000256" key="14">
    <source>
        <dbReference type="ARBA" id="ARBA00023004"/>
    </source>
</evidence>
<dbReference type="Proteomes" id="UP000321062">
    <property type="component" value="Chromosome"/>
</dbReference>
<comment type="pathway">
    <text evidence="4">Carbohydrate metabolism; tricarboxylic acid cycle.</text>
</comment>
<dbReference type="NCBIfam" id="TIGR02968">
    <property type="entry name" value="succ_dehyd_anc"/>
    <property type="match status" value="1"/>
</dbReference>
<evidence type="ECO:0000256" key="4">
    <source>
        <dbReference type="ARBA" id="ARBA00005163"/>
    </source>
</evidence>
<evidence type="ECO:0000256" key="10">
    <source>
        <dbReference type="ARBA" id="ARBA00022692"/>
    </source>
</evidence>
<dbReference type="OrthoDB" id="9809280at2"/>
<dbReference type="KEGG" id="yti:FNA67_20760"/>
<evidence type="ECO:0000256" key="5">
    <source>
        <dbReference type="ARBA" id="ARBA00011558"/>
    </source>
</evidence>
<dbReference type="GO" id="GO:0016020">
    <property type="term" value="C:membrane"/>
    <property type="evidence" value="ECO:0007669"/>
    <property type="project" value="UniProtKB-SubCell"/>
</dbReference>
<evidence type="ECO:0000256" key="9">
    <source>
        <dbReference type="ARBA" id="ARBA00022617"/>
    </source>
</evidence>
<organism evidence="16 17">
    <name type="scientific">Paradevosia tibetensis</name>
    <dbReference type="NCBI Taxonomy" id="1447062"/>
    <lineage>
        <taxon>Bacteria</taxon>
        <taxon>Pseudomonadati</taxon>
        <taxon>Pseudomonadota</taxon>
        <taxon>Alphaproteobacteria</taxon>
        <taxon>Hyphomicrobiales</taxon>
        <taxon>Devosiaceae</taxon>
        <taxon>Paradevosia</taxon>
    </lineage>
</organism>
<sequence>MDKSVISNPKSHYGSGKLATRHFITQRLTGALGIAFTIFFIWLVVRLAGADRAEMLAVIGNPFVAIVTALLVINVCVHMRIGMQEVIEDYIDDPRLHSLTMLLNNFFCLAIAVIGVLAIAKIALWG</sequence>
<evidence type="ECO:0000256" key="11">
    <source>
        <dbReference type="ARBA" id="ARBA00022723"/>
    </source>
</evidence>
<evidence type="ECO:0000256" key="2">
    <source>
        <dbReference type="ARBA" id="ARBA00004050"/>
    </source>
</evidence>
<keyword evidence="9" id="KW-0349">Heme</keyword>
<dbReference type="GO" id="GO:0020037">
    <property type="term" value="F:heme binding"/>
    <property type="evidence" value="ECO:0007669"/>
    <property type="project" value="InterPro"/>
</dbReference>
<keyword evidence="11" id="KW-0479">Metal-binding</keyword>
<evidence type="ECO:0000256" key="15">
    <source>
        <dbReference type="ARBA" id="ARBA00023136"/>
    </source>
</evidence>
<dbReference type="GO" id="GO:0006099">
    <property type="term" value="P:tricarboxylic acid cycle"/>
    <property type="evidence" value="ECO:0007669"/>
    <property type="project" value="UniProtKB-UniPathway"/>
</dbReference>
<evidence type="ECO:0000256" key="13">
    <source>
        <dbReference type="ARBA" id="ARBA00022989"/>
    </source>
</evidence>
<keyword evidence="14" id="KW-0408">Iron</keyword>
<evidence type="ECO:0000256" key="3">
    <source>
        <dbReference type="ARBA" id="ARBA00004141"/>
    </source>
</evidence>
<dbReference type="EMBL" id="CP041690">
    <property type="protein sequence ID" value="QEE22445.1"/>
    <property type="molecule type" value="Genomic_DNA"/>
</dbReference>
<dbReference type="AlphaFoldDB" id="A0A5B9DU48"/>
<name>A0A5B9DU48_9HYPH</name>
<reference evidence="16 17" key="1">
    <citation type="journal article" date="2015" name="Int. J. Syst. Evol. Microbiol.">
        <title>Youhaiella tibetensis gen. nov., sp. nov., isolated from subsurface sediment.</title>
        <authorList>
            <person name="Wang Y.X."/>
            <person name="Huang F.Q."/>
            <person name="Nogi Y."/>
            <person name="Pang S.J."/>
            <person name="Wang P.K."/>
            <person name="Lv J."/>
        </authorList>
    </citation>
    <scope>NUCLEOTIDE SEQUENCE [LARGE SCALE GENOMIC DNA]</scope>
    <source>
        <strain evidence="17">fig4</strain>
    </source>
</reference>
<keyword evidence="7" id="KW-0813">Transport</keyword>
<keyword evidence="10" id="KW-0812">Transmembrane</keyword>
<evidence type="ECO:0000313" key="17">
    <source>
        <dbReference type="Proteomes" id="UP000321062"/>
    </source>
</evidence>
<evidence type="ECO:0000256" key="12">
    <source>
        <dbReference type="ARBA" id="ARBA00022982"/>
    </source>
</evidence>
<keyword evidence="15" id="KW-0472">Membrane</keyword>
<evidence type="ECO:0000256" key="7">
    <source>
        <dbReference type="ARBA" id="ARBA00022448"/>
    </source>
</evidence>
<dbReference type="InterPro" id="IPR034804">
    <property type="entry name" value="SQR/QFR_C/D"/>
</dbReference>
<dbReference type="UniPathway" id="UPA00223"/>
<proteinExistence type="predicted"/>
<dbReference type="RefSeq" id="WP_049706967.1">
    <property type="nucleotide sequence ID" value="NZ_BMFM01000001.1"/>
</dbReference>
<comment type="subcellular location">
    <subcellularLocation>
        <location evidence="3">Membrane</location>
        <topology evidence="3">Multi-pass membrane protein</topology>
    </subcellularLocation>
</comment>